<feature type="region of interest" description="Disordered" evidence="4">
    <location>
        <begin position="1"/>
        <end position="47"/>
    </location>
</feature>
<dbReference type="Proteomes" id="UP001378960">
    <property type="component" value="Unassembled WGS sequence"/>
</dbReference>
<dbReference type="PANTHER" id="PTHR37534">
    <property type="entry name" value="TRANSCRIPTIONAL ACTIVATOR PROTEIN UGA3"/>
    <property type="match status" value="1"/>
</dbReference>
<accession>A0AAV5R9G9</accession>
<dbReference type="GO" id="GO:0000981">
    <property type="term" value="F:DNA-binding transcription factor activity, RNA polymerase II-specific"/>
    <property type="evidence" value="ECO:0007669"/>
    <property type="project" value="InterPro"/>
</dbReference>
<dbReference type="AlphaFoldDB" id="A0AAV5R9G9"/>
<dbReference type="Pfam" id="PF00172">
    <property type="entry name" value="Zn_clus"/>
    <property type="match status" value="1"/>
</dbReference>
<keyword evidence="3" id="KW-0175">Coiled coil</keyword>
<dbReference type="InterPro" id="IPR021858">
    <property type="entry name" value="Fun_TF"/>
</dbReference>
<keyword evidence="2" id="KW-0539">Nucleus</keyword>
<name>A0AAV5R9G9_PICKL</name>
<dbReference type="PROSITE" id="PS00463">
    <property type="entry name" value="ZN2_CY6_FUNGAL_1"/>
    <property type="match status" value="1"/>
</dbReference>
<dbReference type="InterPro" id="IPR001138">
    <property type="entry name" value="Zn2Cys6_DnaBD"/>
</dbReference>
<dbReference type="Gene3D" id="4.10.240.10">
    <property type="entry name" value="Zn(2)-C6 fungal-type DNA-binding domain"/>
    <property type="match status" value="1"/>
</dbReference>
<dbReference type="InterPro" id="IPR036864">
    <property type="entry name" value="Zn2-C6_fun-type_DNA-bd_sf"/>
</dbReference>
<gene>
    <name evidence="6" type="ORF">DAPK24_042300</name>
</gene>
<dbReference type="EMBL" id="BTGB01000009">
    <property type="protein sequence ID" value="GMM47632.1"/>
    <property type="molecule type" value="Genomic_DNA"/>
</dbReference>
<protein>
    <recommendedName>
        <fullName evidence="5">Zn(2)-C6 fungal-type domain-containing protein</fullName>
    </recommendedName>
</protein>
<evidence type="ECO:0000256" key="4">
    <source>
        <dbReference type="SAM" id="MobiDB-lite"/>
    </source>
</evidence>
<dbReference type="SUPFAM" id="SSF57701">
    <property type="entry name" value="Zn2/Cys6 DNA-binding domain"/>
    <property type="match status" value="1"/>
</dbReference>
<feature type="domain" description="Zn(2)-C6 fungal-type" evidence="5">
    <location>
        <begin position="49"/>
        <end position="79"/>
    </location>
</feature>
<dbReference type="Pfam" id="PF11951">
    <property type="entry name" value="Fungal_trans_2"/>
    <property type="match status" value="1"/>
</dbReference>
<comment type="caution">
    <text evidence="6">The sequence shown here is derived from an EMBL/GenBank/DDBJ whole genome shotgun (WGS) entry which is preliminary data.</text>
</comment>
<proteinExistence type="predicted"/>
<dbReference type="PANTHER" id="PTHR37534:SF46">
    <property type="entry name" value="ZN(II)2CYS6 TRANSCRIPTION FACTOR (EUROFUNG)"/>
    <property type="match status" value="1"/>
</dbReference>
<evidence type="ECO:0000256" key="2">
    <source>
        <dbReference type="ARBA" id="ARBA00023242"/>
    </source>
</evidence>
<comment type="subcellular location">
    <subcellularLocation>
        <location evidence="1">Nucleus</location>
    </subcellularLocation>
</comment>
<dbReference type="PROSITE" id="PS50048">
    <property type="entry name" value="ZN2_CY6_FUNGAL_2"/>
    <property type="match status" value="1"/>
</dbReference>
<evidence type="ECO:0000313" key="7">
    <source>
        <dbReference type="Proteomes" id="UP001378960"/>
    </source>
</evidence>
<evidence type="ECO:0000256" key="1">
    <source>
        <dbReference type="ARBA" id="ARBA00004123"/>
    </source>
</evidence>
<feature type="compositionally biased region" description="Polar residues" evidence="4">
    <location>
        <begin position="21"/>
        <end position="40"/>
    </location>
</feature>
<dbReference type="CDD" id="cd00067">
    <property type="entry name" value="GAL4"/>
    <property type="match status" value="1"/>
</dbReference>
<reference evidence="6 7" key="1">
    <citation type="journal article" date="2023" name="Elife">
        <title>Identification of key yeast species and microbe-microbe interactions impacting larval growth of Drosophila in the wild.</title>
        <authorList>
            <person name="Mure A."/>
            <person name="Sugiura Y."/>
            <person name="Maeda R."/>
            <person name="Honda K."/>
            <person name="Sakurai N."/>
            <person name="Takahashi Y."/>
            <person name="Watada M."/>
            <person name="Katoh T."/>
            <person name="Gotoh A."/>
            <person name="Gotoh Y."/>
            <person name="Taniguchi I."/>
            <person name="Nakamura K."/>
            <person name="Hayashi T."/>
            <person name="Katayama T."/>
            <person name="Uemura T."/>
            <person name="Hattori Y."/>
        </authorList>
    </citation>
    <scope>NUCLEOTIDE SEQUENCE [LARGE SCALE GENOMIC DNA]</scope>
    <source>
        <strain evidence="6 7">PK-24</strain>
    </source>
</reference>
<dbReference type="SMART" id="SM00066">
    <property type="entry name" value="GAL4"/>
    <property type="match status" value="1"/>
</dbReference>
<evidence type="ECO:0000313" key="6">
    <source>
        <dbReference type="EMBL" id="GMM47632.1"/>
    </source>
</evidence>
<organism evidence="6 7">
    <name type="scientific">Pichia kluyveri</name>
    <name type="common">Yeast</name>
    <dbReference type="NCBI Taxonomy" id="36015"/>
    <lineage>
        <taxon>Eukaryota</taxon>
        <taxon>Fungi</taxon>
        <taxon>Dikarya</taxon>
        <taxon>Ascomycota</taxon>
        <taxon>Saccharomycotina</taxon>
        <taxon>Pichiomycetes</taxon>
        <taxon>Pichiales</taxon>
        <taxon>Pichiaceae</taxon>
        <taxon>Pichia</taxon>
    </lineage>
</organism>
<keyword evidence="7" id="KW-1185">Reference proteome</keyword>
<feature type="coiled-coil region" evidence="3">
    <location>
        <begin position="167"/>
        <end position="198"/>
    </location>
</feature>
<evidence type="ECO:0000259" key="5">
    <source>
        <dbReference type="PROSITE" id="PS50048"/>
    </source>
</evidence>
<dbReference type="GO" id="GO:0005634">
    <property type="term" value="C:nucleus"/>
    <property type="evidence" value="ECO:0007669"/>
    <property type="project" value="UniProtKB-SubCell"/>
</dbReference>
<evidence type="ECO:0000256" key="3">
    <source>
        <dbReference type="SAM" id="Coils"/>
    </source>
</evidence>
<sequence length="768" mass="87011">MKSALFTKFKVTSADKKPTSSKRGNSANKPDTINKPTGTSDGKKRKKSGCFCCRKRRIKCIGVKPTCSNCQKSGYVCVWPSGLQSLSHDTDFKPIKISSLAKPLETEEVEKVNNIVSDNKLTSEKAIGLSNQTFLEPPLSMSGNLVHLPQKISPMLMQNSLSEKTTLSTDTKKIVEIANELENLNEQEAEEVEEKIELVQGKTYLVKNNKQNQSEIEIRDFLFREVLIEINSTFANGFISMSQNSNRHNENGLLYNAFVNGFMIEVSPQLAHFKLQPGSAFIPTGLENPMLQNLFFSCGAAFVYATTKNDTMLQLCHDKLNNSVVEVKSFLQSQNLEGNETWLIIYLLLLHLKLRFVYESQVIHTLSIIAAIEAIKVWCARRRKFNNAPEVVELDSQNFGVLDDESLGIANNMESSSSTANTFRVMNDDEASYIDINNPADFFPPEQYQNYNSTEIMFVHIINKCRLFLAKTPFKTSLSTEVTSKLDSTSFETQIFTLLNNELVHEFDVNNKSTNNNEISIFPYERTMLESFVFNYTSMLFACDRSLINQITSPFIVFEALKDYLSKPLYKCAVPWMNHPVAGAALPVYELQAKACWIAFFTPLSPKHRKLLEQIRKVANYYTRPILPLDVYCTEPETVQKKLLESCYAAEIISKAVFIYSSKLLNPEIQTDDVLVQHTLQLACDAFKNLSPHSNVHTVLVFAMAVLGSCALKKEHQEFFLQKMTKLRELFGIVAFRKLPDFYRKAWSSPDLGLNAVYSVEILNSFLM</sequence>
<dbReference type="GO" id="GO:0008270">
    <property type="term" value="F:zinc ion binding"/>
    <property type="evidence" value="ECO:0007669"/>
    <property type="project" value="InterPro"/>
</dbReference>